<evidence type="ECO:0008006" key="4">
    <source>
        <dbReference type="Google" id="ProtNLM"/>
    </source>
</evidence>
<dbReference type="InterPro" id="IPR038884">
    <property type="entry name" value="CFAP61"/>
</dbReference>
<evidence type="ECO:0000313" key="3">
    <source>
        <dbReference type="Proteomes" id="UP000274922"/>
    </source>
</evidence>
<sequence length="1322" mass="141122">MATRPVAAAPITVHLAENSDAWDVLALLKSTAGPAATTTTTTTTFATTNAVAAGATTAPTSSSSSSDPGPSPAKSPSLLDLDGQQDSLSRRRYGPMSAALAVSSAIIVGRESATGAVIGVLAVGIAPTAFQAALTVLPEPAADGAASTAATDGSAVAQPASARSSTVSPPSLHSPQTAEASAAAPQPRRSAAGAGATTLASTLQQRIGAAPEALLPWESVLSSLCGMPVRHAATRLLTFYHARPDVTNTFLAAALELVWAHHPETTQVLYVVPDRIVPFAPFTTATRVDRLGVAHPLVRTLRLVQPDAMVQVQAAARPDAVSVRPCRIEDCEDVEAVLARMHLGVDDLDAYFTRLMSTPGYTNLVAHANGKMVGFMALVEHFDAQRLVDTYAIEQVVASPFTDPASSEAGDDVDELAAAGSRGHRDTLAARLNDTAGVISLFHLDPAYKRHDAAFFEFIFTHLPEIETLLLTCPMTAVQPTCANRMTWVPARPLAAPRHVLYCHVRCATEQPLSVTPVEHALVAPNDPARPLHAKPQYEFTVWAGGRRAVGAVHCFVHAAPLPRAFHDQFDLAEAHIAASDRVAFLCGVTLAPAFRPRLPAILELVMAQLGGIPLLDRIVPDRVSRLGGSGGDGSGGASGTVVSPPVPAARTWYRRYLTPVAPRREIQFPDNQCDGVTIAPKLPFALAAVAPHTVWHTHWLVHPRVVVLGGSDVALAFLLELQRSPMLRLTHLTLITQAPIPSIGQAAGPVVTAGTAAAAEEKPVVGRDLSFFQKLEPTSLDAEFTPSLLCQSGLSSQVHPIMGHLVEILRASQEIRVQLAVPGPSGASTVTVPYDYLVLAEDLETDMTAWQTATTEAAAAAASTLTPTTTTTAVTPASMAKYLFPWSPSESRMHAFYSQVLLSPATTPVVIHGSNPRAWLVLTRLLGMGVPASRLRVLNLLASPKTLRDRMPELDVAFTALLNENGIFEYREVTHLTLLPPAADDIFPRVQFAYHDAEADAARETTFSTAALLETDRLTLETMPLADAVRDACLVVDHRIVINEHGATADARIFAAGPTTRFANKFKTRVAHADFSPREVGTRLAHHVLALLTSQRNAVPLLPEDDDEADDDADADGKHRIPPFHEAVATYVALPGGWSLYHDHAPPRAERVQRAAATRLGARAAAVDESVHLTTHDTAHGGTLASLRIDAAGHISALTVLTRGMPPLQNLRTLHRRSIRLFPYLAEQVAIGAENAGIDDLLAYLSRPNNLAVYHDRFPLLMKALEQQILEAVTRDTPSGGTLVQTEADLVRFVDTYAARGQWDRQILHYLTDTGLFVSFP</sequence>
<name>A0A4V1IUS4_9FUNG</name>
<evidence type="ECO:0000256" key="1">
    <source>
        <dbReference type="SAM" id="MobiDB-lite"/>
    </source>
</evidence>
<protein>
    <recommendedName>
        <fullName evidence="4">Cilia- and flagella-associated protein 61 N-terminal domain-containing protein</fullName>
    </recommendedName>
</protein>
<accession>A0A4V1IUS4</accession>
<evidence type="ECO:0000313" key="2">
    <source>
        <dbReference type="EMBL" id="RKP01569.1"/>
    </source>
</evidence>
<dbReference type="InterPro" id="IPR016181">
    <property type="entry name" value="Acyl_CoA_acyltransferase"/>
</dbReference>
<dbReference type="PANTHER" id="PTHR21178:SF8">
    <property type="entry name" value="CILIA- AND FLAGELLA-ASSOCIATED PROTEIN 61"/>
    <property type="match status" value="1"/>
</dbReference>
<dbReference type="OrthoDB" id="382863at2759"/>
<reference evidence="3" key="1">
    <citation type="journal article" date="2018" name="Nat. Microbiol.">
        <title>Leveraging single-cell genomics to expand the fungal tree of life.</title>
        <authorList>
            <person name="Ahrendt S.R."/>
            <person name="Quandt C.A."/>
            <person name="Ciobanu D."/>
            <person name="Clum A."/>
            <person name="Salamov A."/>
            <person name="Andreopoulos B."/>
            <person name="Cheng J.F."/>
            <person name="Woyke T."/>
            <person name="Pelin A."/>
            <person name="Henrissat B."/>
            <person name="Reynolds N.K."/>
            <person name="Benny G.L."/>
            <person name="Smith M.E."/>
            <person name="James T.Y."/>
            <person name="Grigoriev I.V."/>
        </authorList>
    </citation>
    <scope>NUCLEOTIDE SEQUENCE [LARGE SCALE GENOMIC DNA]</scope>
    <source>
        <strain evidence="3">ATCC 52028</strain>
    </source>
</reference>
<dbReference type="PANTHER" id="PTHR21178">
    <property type="entry name" value="CILIA- AND FLAGELLA-ASSOCIATED PROTEIN 61"/>
    <property type="match status" value="1"/>
</dbReference>
<dbReference type="EMBL" id="ML014168">
    <property type="protein sequence ID" value="RKP01569.1"/>
    <property type="molecule type" value="Genomic_DNA"/>
</dbReference>
<feature type="compositionally biased region" description="Low complexity" evidence="1">
    <location>
        <begin position="144"/>
        <end position="155"/>
    </location>
</feature>
<feature type="compositionally biased region" description="Polar residues" evidence="1">
    <location>
        <begin position="161"/>
        <end position="177"/>
    </location>
</feature>
<keyword evidence="3" id="KW-1185">Reference proteome</keyword>
<feature type="compositionally biased region" description="Low complexity" evidence="1">
    <location>
        <begin position="178"/>
        <end position="196"/>
    </location>
</feature>
<proteinExistence type="predicted"/>
<dbReference type="Proteomes" id="UP000274922">
    <property type="component" value="Unassembled WGS sequence"/>
</dbReference>
<feature type="region of interest" description="Disordered" evidence="1">
    <location>
        <begin position="144"/>
        <end position="196"/>
    </location>
</feature>
<feature type="region of interest" description="Disordered" evidence="1">
    <location>
        <begin position="56"/>
        <end position="82"/>
    </location>
</feature>
<dbReference type="Gene3D" id="3.40.630.30">
    <property type="match status" value="1"/>
</dbReference>
<dbReference type="SUPFAM" id="SSF55729">
    <property type="entry name" value="Acyl-CoA N-acyltransferases (Nat)"/>
    <property type="match status" value="1"/>
</dbReference>
<dbReference type="STRING" id="1555241.A0A4V1IUS4"/>
<gene>
    <name evidence="2" type="ORF">CXG81DRAFT_25780</name>
</gene>
<organism evidence="2 3">
    <name type="scientific">Caulochytrium protostelioides</name>
    <dbReference type="NCBI Taxonomy" id="1555241"/>
    <lineage>
        <taxon>Eukaryota</taxon>
        <taxon>Fungi</taxon>
        <taxon>Fungi incertae sedis</taxon>
        <taxon>Chytridiomycota</taxon>
        <taxon>Chytridiomycota incertae sedis</taxon>
        <taxon>Chytridiomycetes</taxon>
        <taxon>Caulochytriales</taxon>
        <taxon>Caulochytriaceae</taxon>
        <taxon>Caulochytrium</taxon>
    </lineage>
</organism>